<keyword evidence="4" id="KW-0560">Oxidoreductase</keyword>
<name>T5A137_OPHSC</name>
<dbReference type="AlphaFoldDB" id="T5A137"/>
<feature type="domain" description="FAD-binding PCMH-type" evidence="6">
    <location>
        <begin position="60"/>
        <end position="232"/>
    </location>
</feature>
<dbReference type="PROSITE" id="PS51387">
    <property type="entry name" value="FAD_PCMH"/>
    <property type="match status" value="1"/>
</dbReference>
<dbReference type="PANTHER" id="PTHR42973:SF54">
    <property type="entry name" value="FAD-BINDING PCMH-TYPE DOMAIN-CONTAINING PROTEIN"/>
    <property type="match status" value="1"/>
</dbReference>
<dbReference type="Pfam" id="PF01565">
    <property type="entry name" value="FAD_binding_4"/>
    <property type="match status" value="1"/>
</dbReference>
<feature type="chain" id="PRO_5004605790" evidence="5">
    <location>
        <begin position="20"/>
        <end position="506"/>
    </location>
</feature>
<dbReference type="GO" id="GO:0071949">
    <property type="term" value="F:FAD binding"/>
    <property type="evidence" value="ECO:0007669"/>
    <property type="project" value="InterPro"/>
</dbReference>
<evidence type="ECO:0000256" key="3">
    <source>
        <dbReference type="ARBA" id="ARBA00022827"/>
    </source>
</evidence>
<dbReference type="InterPro" id="IPR016166">
    <property type="entry name" value="FAD-bd_PCMH"/>
</dbReference>
<protein>
    <submittedName>
        <fullName evidence="7">6-hydroxy-D-nicotine oxidase</fullName>
    </submittedName>
</protein>
<evidence type="ECO:0000256" key="1">
    <source>
        <dbReference type="ARBA" id="ARBA00005466"/>
    </source>
</evidence>
<dbReference type="InterPro" id="IPR050416">
    <property type="entry name" value="FAD-linked_Oxidoreductase"/>
</dbReference>
<keyword evidence="2" id="KW-0285">Flavoprotein</keyword>
<evidence type="ECO:0000259" key="6">
    <source>
        <dbReference type="PROSITE" id="PS51387"/>
    </source>
</evidence>
<evidence type="ECO:0000313" key="8">
    <source>
        <dbReference type="Proteomes" id="UP000019374"/>
    </source>
</evidence>
<dbReference type="eggNOG" id="KOG1231">
    <property type="taxonomic scope" value="Eukaryota"/>
</dbReference>
<dbReference type="SUPFAM" id="SSF56176">
    <property type="entry name" value="FAD-binding/transporter-associated domain-like"/>
    <property type="match status" value="1"/>
</dbReference>
<proteinExistence type="inferred from homology"/>
<keyword evidence="3" id="KW-0274">FAD</keyword>
<reference evidence="7 8" key="1">
    <citation type="journal article" date="2013" name="Chin. Sci. Bull.">
        <title>Genome survey uncovers the secrets of sex and lifestyle in caterpillar fungus.</title>
        <authorList>
            <person name="Hu X."/>
            <person name="Zhang Y."/>
            <person name="Xiao G."/>
            <person name="Zheng P."/>
            <person name="Xia Y."/>
            <person name="Zhang X."/>
            <person name="St Leger R.J."/>
            <person name="Liu X."/>
            <person name="Wang C."/>
        </authorList>
    </citation>
    <scope>NUCLEOTIDE SEQUENCE [LARGE SCALE GENOMIC DNA]</scope>
    <source>
        <strain evidence="8">Co18 / CGMCC 3.14243</strain>
        <tissue evidence="7">Fruit-body</tissue>
    </source>
</reference>
<evidence type="ECO:0000256" key="2">
    <source>
        <dbReference type="ARBA" id="ARBA00022630"/>
    </source>
</evidence>
<accession>T5A137</accession>
<dbReference type="Proteomes" id="UP000019374">
    <property type="component" value="Unassembled WGS sequence"/>
</dbReference>
<feature type="signal peptide" evidence="5">
    <location>
        <begin position="1"/>
        <end position="19"/>
    </location>
</feature>
<sequence length="506" mass="55010">MRFISLSLALQAVWPACLAADDNGAIRACHVLERMLPLGVHHRNTTSYIGHNRYWSNRQGELYPHCFVTPRSTQHVSRIMGYLTGGMVPFAVKAGGHTAFEGGSNIDAGVTVDLVHLDSIAVSQDGGTVSVGPGNRWIDVSETLDPMGLAVVGGRAADVGVSGLLLGGGLSYFSGTRGWACDNVRSYQVVVSSGQIVDASPDENPDLYWALRGGGGSNFGIVTRFDLVAFPQRELWANSIIFPGELNKTLIPLFTDLTNRGLVETPEAHAYFVLGYQARSGGFIALTSLFQSTPPPRNTTPPVFQPFQSVPGAISNVTQLTSVSAQSRAINQPSGSRQTWWDASVDRTSTELFEAIVSLYEACVNELLAAADGAEIMPHLVFQPISRNVMQEMQKNGGNALGLKLEHGPLMIVQLTMTWSDRQLDALVEKSSEAFVGQVEELSKKMGLYRGFVYMNYAGKSQDVLGRYGRESYDRLTKTAAKWDPKGVLQELWRGYFQLQGPRGSA</sequence>
<dbReference type="EMBL" id="KE653658">
    <property type="protein sequence ID" value="EQK99104.1"/>
    <property type="molecule type" value="Genomic_DNA"/>
</dbReference>
<organism evidence="7 8">
    <name type="scientific">Ophiocordyceps sinensis (strain Co18 / CGMCC 3.14243)</name>
    <name type="common">Yarsagumba caterpillar fungus</name>
    <name type="synonym">Hirsutella sinensis</name>
    <dbReference type="NCBI Taxonomy" id="911162"/>
    <lineage>
        <taxon>Eukaryota</taxon>
        <taxon>Fungi</taxon>
        <taxon>Dikarya</taxon>
        <taxon>Ascomycota</taxon>
        <taxon>Pezizomycotina</taxon>
        <taxon>Sordariomycetes</taxon>
        <taxon>Hypocreomycetidae</taxon>
        <taxon>Hypocreales</taxon>
        <taxon>Ophiocordycipitaceae</taxon>
        <taxon>Ophiocordyceps</taxon>
    </lineage>
</organism>
<dbReference type="InterPro" id="IPR016169">
    <property type="entry name" value="FAD-bd_PCMH_sub2"/>
</dbReference>
<gene>
    <name evidence="7" type="ORF">OCS_05185</name>
</gene>
<evidence type="ECO:0000256" key="4">
    <source>
        <dbReference type="ARBA" id="ARBA00023002"/>
    </source>
</evidence>
<evidence type="ECO:0000313" key="7">
    <source>
        <dbReference type="EMBL" id="EQK99104.1"/>
    </source>
</evidence>
<comment type="similarity">
    <text evidence="1">Belongs to the oxygen-dependent FAD-linked oxidoreductase family.</text>
</comment>
<dbReference type="OrthoDB" id="2151789at2759"/>
<dbReference type="InterPro" id="IPR006094">
    <property type="entry name" value="Oxid_FAD_bind_N"/>
</dbReference>
<evidence type="ECO:0000256" key="5">
    <source>
        <dbReference type="SAM" id="SignalP"/>
    </source>
</evidence>
<dbReference type="PANTHER" id="PTHR42973">
    <property type="entry name" value="BINDING OXIDOREDUCTASE, PUTATIVE (AFU_ORTHOLOGUE AFUA_1G17690)-RELATED"/>
    <property type="match status" value="1"/>
</dbReference>
<dbReference type="GO" id="GO:0016491">
    <property type="term" value="F:oxidoreductase activity"/>
    <property type="evidence" value="ECO:0007669"/>
    <property type="project" value="UniProtKB-KW"/>
</dbReference>
<keyword evidence="5" id="KW-0732">Signal</keyword>
<dbReference type="InterPro" id="IPR036318">
    <property type="entry name" value="FAD-bd_PCMH-like_sf"/>
</dbReference>
<dbReference type="Gene3D" id="3.30.465.10">
    <property type="match status" value="1"/>
</dbReference>
<dbReference type="HOGENOM" id="CLU_018354_1_2_1"/>